<dbReference type="InParanoid" id="A7EJ98"/>
<dbReference type="GeneID" id="5490332"/>
<evidence type="ECO:0000313" key="2">
    <source>
        <dbReference type="EMBL" id="EDO02914.1"/>
    </source>
</evidence>
<dbReference type="OMA" id="IECCELY"/>
<dbReference type="KEGG" id="ssl:SS1G_05391"/>
<evidence type="ECO:0000313" key="3">
    <source>
        <dbReference type="Proteomes" id="UP000001312"/>
    </source>
</evidence>
<dbReference type="AlphaFoldDB" id="A7EJ98"/>
<keyword evidence="3" id="KW-1185">Reference proteome</keyword>
<organism evidence="2 3">
    <name type="scientific">Sclerotinia sclerotiorum (strain ATCC 18683 / 1980 / Ss-1)</name>
    <name type="common">White mold</name>
    <name type="synonym">Whetzelinia sclerotiorum</name>
    <dbReference type="NCBI Taxonomy" id="665079"/>
    <lineage>
        <taxon>Eukaryota</taxon>
        <taxon>Fungi</taxon>
        <taxon>Dikarya</taxon>
        <taxon>Ascomycota</taxon>
        <taxon>Pezizomycotina</taxon>
        <taxon>Leotiomycetes</taxon>
        <taxon>Helotiales</taxon>
        <taxon>Sclerotiniaceae</taxon>
        <taxon>Sclerotinia</taxon>
    </lineage>
</organism>
<accession>A7EJ98</accession>
<feature type="compositionally biased region" description="Basic residues" evidence="1">
    <location>
        <begin position="336"/>
        <end position="349"/>
    </location>
</feature>
<gene>
    <name evidence="2" type="ORF">SS1G_05391</name>
</gene>
<dbReference type="HOGENOM" id="CLU_399537_0_0_1"/>
<name>A7EJ98_SCLS1</name>
<sequence length="810" mass="92219">MKSQRQEILEELVRTESYSSCKSLIKEHLHFCFTGSRCCFIVTLNAKMEARRKIIYRMSEGKEHAKDSDQMDESKLLMQAPDVALYYYWVQSMNERNQQQQQGRSEAYGYSSIPAPASAVTASELQGPAQQDIINTTEQWTFDDGFNDPNFGYMAQLPEENLGYQYGSDTSRASCDPNSLERSSVTEESLLDLLDGPHALDPAAHLSKKSNPKQLPEALKYLAPVPVQAHVSRQYNNTQSTLAPQSPPYHVLPLRQGPPDYHYTHQQIQHAQPIPHQPPAKPTTTADVKNPFLYGNVDVFSEPLEIAIGPVPLVSSSKGKRKQTFSPSPSPEPHLSRPRRTAKAKRRRQQTSAPLSHAPFNSEWWESDASLCWRCRKHNSNHLISGFCDSCIRVSNFNVAPSTQGTRTENLESLVLYLLPCLLSFHPFLIYAEPNHALAHMEENLRAIPRDTLKTKTWRMFSAERAEKAFDHDFDNAVFRDHFVLAQEQARSTGVFDEKYSDLMAIAQTYQESILQPNKSLEASCRILIECCELYKCFITTTVPAPPIPVLSLLEKIRTTRSTMRRAFKEYQALALAPSDFRSRRDWLPSFLSACSLAISAVVFIDMMVAIPSPYKERIWGTSWQQRITEIRHGGYGMMLEVLKANTKNVNPLELSCWNLDTGIDTSFQTLNNNAYDPFGGNQHINAQYSTGYVLDPSSHNQFSYGLATPTPQDFAPDILYANVNYDQTYYDSWQQMQMQMQQQAKAEEERRILLGDNSPEALQGMMAVKSWQIKNFQHLKLGEDIFKKDLYRQATINPIAGLWRIFDMK</sequence>
<proteinExistence type="predicted"/>
<feature type="region of interest" description="Disordered" evidence="1">
    <location>
        <begin position="315"/>
        <end position="356"/>
    </location>
</feature>
<dbReference type="RefSeq" id="XP_001593963.1">
    <property type="nucleotide sequence ID" value="XM_001593913.1"/>
</dbReference>
<dbReference type="EMBL" id="CH476626">
    <property type="protein sequence ID" value="EDO02914.1"/>
    <property type="molecule type" value="Genomic_DNA"/>
</dbReference>
<dbReference type="Proteomes" id="UP000001312">
    <property type="component" value="Unassembled WGS sequence"/>
</dbReference>
<protein>
    <submittedName>
        <fullName evidence="2">Uncharacterized protein</fullName>
    </submittedName>
</protein>
<reference evidence="3" key="1">
    <citation type="journal article" date="2011" name="PLoS Genet.">
        <title>Genomic analysis of the necrotrophic fungal pathogens Sclerotinia sclerotiorum and Botrytis cinerea.</title>
        <authorList>
            <person name="Amselem J."/>
            <person name="Cuomo C.A."/>
            <person name="van Kan J.A."/>
            <person name="Viaud M."/>
            <person name="Benito E.P."/>
            <person name="Couloux A."/>
            <person name="Coutinho P.M."/>
            <person name="de Vries R.P."/>
            <person name="Dyer P.S."/>
            <person name="Fillinger S."/>
            <person name="Fournier E."/>
            <person name="Gout L."/>
            <person name="Hahn M."/>
            <person name="Kohn L."/>
            <person name="Lapalu N."/>
            <person name="Plummer K.M."/>
            <person name="Pradier J.M."/>
            <person name="Quevillon E."/>
            <person name="Sharon A."/>
            <person name="Simon A."/>
            <person name="ten Have A."/>
            <person name="Tudzynski B."/>
            <person name="Tudzynski P."/>
            <person name="Wincker P."/>
            <person name="Andrew M."/>
            <person name="Anthouard V."/>
            <person name="Beever R.E."/>
            <person name="Beffa R."/>
            <person name="Benoit I."/>
            <person name="Bouzid O."/>
            <person name="Brault B."/>
            <person name="Chen Z."/>
            <person name="Choquer M."/>
            <person name="Collemare J."/>
            <person name="Cotton P."/>
            <person name="Danchin E.G."/>
            <person name="Da Silva C."/>
            <person name="Gautier A."/>
            <person name="Giraud C."/>
            <person name="Giraud T."/>
            <person name="Gonzalez C."/>
            <person name="Grossetete S."/>
            <person name="Guldener U."/>
            <person name="Henrissat B."/>
            <person name="Howlett B.J."/>
            <person name="Kodira C."/>
            <person name="Kretschmer M."/>
            <person name="Lappartient A."/>
            <person name="Leroch M."/>
            <person name="Levis C."/>
            <person name="Mauceli E."/>
            <person name="Neuveglise C."/>
            <person name="Oeser B."/>
            <person name="Pearson M."/>
            <person name="Poulain J."/>
            <person name="Poussereau N."/>
            <person name="Quesneville H."/>
            <person name="Rascle C."/>
            <person name="Schumacher J."/>
            <person name="Segurens B."/>
            <person name="Sexton A."/>
            <person name="Silva E."/>
            <person name="Sirven C."/>
            <person name="Soanes D.M."/>
            <person name="Talbot N.J."/>
            <person name="Templeton M."/>
            <person name="Yandava C."/>
            <person name="Yarden O."/>
            <person name="Zeng Q."/>
            <person name="Rollins J.A."/>
            <person name="Lebrun M.H."/>
            <person name="Dickman M."/>
        </authorList>
    </citation>
    <scope>NUCLEOTIDE SEQUENCE [LARGE SCALE GENOMIC DNA]</scope>
    <source>
        <strain evidence="3">ATCC 18683 / 1980 / Ss-1</strain>
    </source>
</reference>
<evidence type="ECO:0000256" key="1">
    <source>
        <dbReference type="SAM" id="MobiDB-lite"/>
    </source>
</evidence>